<evidence type="ECO:0000256" key="11">
    <source>
        <dbReference type="ARBA" id="ARBA00023316"/>
    </source>
</evidence>
<dbReference type="GO" id="GO:0046872">
    <property type="term" value="F:metal ion binding"/>
    <property type="evidence" value="ECO:0007669"/>
    <property type="project" value="UniProtKB-KW"/>
</dbReference>
<dbReference type="STRING" id="204536.SULAZ_1192"/>
<dbReference type="InterPro" id="IPR011761">
    <property type="entry name" value="ATP-grasp"/>
</dbReference>
<keyword evidence="15" id="KW-0460">Magnesium</keyword>
<feature type="active site" evidence="14">
    <location>
        <position position="274"/>
    </location>
</feature>
<dbReference type="eggNOG" id="COG1181">
    <property type="taxonomic scope" value="Bacteria"/>
</dbReference>
<feature type="binding site" evidence="15">
    <location>
        <position position="263"/>
    </location>
    <ligand>
        <name>Mg(2+)</name>
        <dbReference type="ChEBI" id="CHEBI:18420"/>
        <label>2</label>
    </ligand>
</feature>
<keyword evidence="10 13" id="KW-0573">Peptidoglycan synthesis</keyword>
<dbReference type="InterPro" id="IPR011095">
    <property type="entry name" value="Dala_Dala_lig_C"/>
</dbReference>
<dbReference type="Pfam" id="PF01820">
    <property type="entry name" value="Dala_Dala_lig_N"/>
    <property type="match status" value="1"/>
</dbReference>
<dbReference type="KEGG" id="saf:SULAZ_1192"/>
<keyword evidence="9 13" id="KW-0133">Cell shape</keyword>
<evidence type="ECO:0000256" key="5">
    <source>
        <dbReference type="ARBA" id="ARBA00022490"/>
    </source>
</evidence>
<keyword evidence="11 13" id="KW-0961">Cell wall biogenesis/degradation</keyword>
<dbReference type="Gene3D" id="3.40.50.20">
    <property type="match status" value="1"/>
</dbReference>
<keyword evidence="5 13" id="KW-0963">Cytoplasm</keyword>
<evidence type="ECO:0000256" key="2">
    <source>
        <dbReference type="ARBA" id="ARBA00004496"/>
    </source>
</evidence>
<evidence type="ECO:0000256" key="12">
    <source>
        <dbReference type="ARBA" id="ARBA00047614"/>
    </source>
</evidence>
<feature type="active site" evidence="14">
    <location>
        <position position="143"/>
    </location>
</feature>
<evidence type="ECO:0000256" key="13">
    <source>
        <dbReference type="HAMAP-Rule" id="MF_00047"/>
    </source>
</evidence>
<dbReference type="EC" id="6.3.2.4" evidence="4 13"/>
<evidence type="ECO:0000256" key="3">
    <source>
        <dbReference type="ARBA" id="ARBA00010871"/>
    </source>
</evidence>
<dbReference type="Proteomes" id="UP000001369">
    <property type="component" value="Chromosome"/>
</dbReference>
<accession>C1DVM6</accession>
<keyword evidence="6 13" id="KW-0436">Ligase</keyword>
<dbReference type="EMBL" id="CP001229">
    <property type="protein sequence ID" value="ACN99070.1"/>
    <property type="molecule type" value="Genomic_DNA"/>
</dbReference>
<dbReference type="InterPro" id="IPR005905">
    <property type="entry name" value="D_ala_D_ala"/>
</dbReference>
<evidence type="ECO:0000313" key="18">
    <source>
        <dbReference type="EMBL" id="ACN99070.1"/>
    </source>
</evidence>
<dbReference type="InterPro" id="IPR011127">
    <property type="entry name" value="Dala_Dala_lig_N"/>
</dbReference>
<comment type="similarity">
    <text evidence="3 13">Belongs to the D-alanine--D-alanine ligase family.</text>
</comment>
<keyword evidence="15" id="KW-0464">Manganese</keyword>
<feature type="binding site" evidence="15">
    <location>
        <position position="265"/>
    </location>
    <ligand>
        <name>Mg(2+)</name>
        <dbReference type="ChEBI" id="CHEBI:18420"/>
        <label>2</label>
    </ligand>
</feature>
<dbReference type="InterPro" id="IPR016185">
    <property type="entry name" value="PreATP-grasp_dom_sf"/>
</dbReference>
<feature type="binding site" evidence="15">
    <location>
        <position position="250"/>
    </location>
    <ligand>
        <name>Mg(2+)</name>
        <dbReference type="ChEBI" id="CHEBI:18420"/>
        <label>1</label>
    </ligand>
</feature>
<dbReference type="GO" id="GO:0071555">
    <property type="term" value="P:cell wall organization"/>
    <property type="evidence" value="ECO:0007669"/>
    <property type="project" value="UniProtKB-KW"/>
</dbReference>
<dbReference type="PROSITE" id="PS00844">
    <property type="entry name" value="DALA_DALA_LIGASE_2"/>
    <property type="match status" value="1"/>
</dbReference>
<feature type="binding site" evidence="15">
    <location>
        <position position="263"/>
    </location>
    <ligand>
        <name>Mg(2+)</name>
        <dbReference type="ChEBI" id="CHEBI:18420"/>
        <label>1</label>
    </ligand>
</feature>
<comment type="cofactor">
    <cofactor evidence="15">
        <name>Mg(2+)</name>
        <dbReference type="ChEBI" id="CHEBI:18420"/>
    </cofactor>
    <cofactor evidence="15">
        <name>Mn(2+)</name>
        <dbReference type="ChEBI" id="CHEBI:29035"/>
    </cofactor>
    <text evidence="15">Binds 2 magnesium or manganese ions per subunit.</text>
</comment>
<evidence type="ECO:0000256" key="14">
    <source>
        <dbReference type="PIRSR" id="PIRSR039102-1"/>
    </source>
</evidence>
<evidence type="ECO:0000256" key="1">
    <source>
        <dbReference type="ARBA" id="ARBA00001936"/>
    </source>
</evidence>
<dbReference type="SUPFAM" id="SSF52440">
    <property type="entry name" value="PreATP-grasp domain"/>
    <property type="match status" value="1"/>
</dbReference>
<keyword evidence="15" id="KW-0479">Metal-binding</keyword>
<dbReference type="NCBIfam" id="NF002378">
    <property type="entry name" value="PRK01372.1"/>
    <property type="match status" value="1"/>
</dbReference>
<reference evidence="18 19" key="1">
    <citation type="journal article" date="2009" name="J. Bacteriol.">
        <title>Complete and draft genome sequences of six members of the Aquificales.</title>
        <authorList>
            <person name="Reysenbach A.L."/>
            <person name="Hamamura N."/>
            <person name="Podar M."/>
            <person name="Griffiths E."/>
            <person name="Ferreira S."/>
            <person name="Hochstein R."/>
            <person name="Heidelberg J."/>
            <person name="Johnson J."/>
            <person name="Mead D."/>
            <person name="Pohorille A."/>
            <person name="Sarmiento M."/>
            <person name="Schweighofer K."/>
            <person name="Seshadri R."/>
            <person name="Voytek M.A."/>
        </authorList>
    </citation>
    <scope>NUCLEOTIDE SEQUENCE [LARGE SCALE GENOMIC DNA]</scope>
    <source>
        <strain evidence="19">Az-Fu1 / DSM 15241 / OCM 825</strain>
    </source>
</reference>
<protein>
    <recommendedName>
        <fullName evidence="4 13">D-alanine--D-alanine ligase</fullName>
        <ecNumber evidence="4 13">6.3.2.4</ecNumber>
    </recommendedName>
    <alternativeName>
        <fullName evidence="13">D-Ala-D-Ala ligase</fullName>
    </alternativeName>
    <alternativeName>
        <fullName evidence="13">D-alanylalanine synthetase</fullName>
    </alternativeName>
</protein>
<evidence type="ECO:0000259" key="17">
    <source>
        <dbReference type="PROSITE" id="PS50975"/>
    </source>
</evidence>
<dbReference type="PANTHER" id="PTHR23132">
    <property type="entry name" value="D-ALANINE--D-ALANINE LIGASE"/>
    <property type="match status" value="1"/>
</dbReference>
<evidence type="ECO:0000256" key="8">
    <source>
        <dbReference type="ARBA" id="ARBA00022840"/>
    </source>
</evidence>
<evidence type="ECO:0000313" key="19">
    <source>
        <dbReference type="Proteomes" id="UP000001369"/>
    </source>
</evidence>
<dbReference type="UniPathway" id="UPA00219"/>
<dbReference type="GO" id="GO:0009252">
    <property type="term" value="P:peptidoglycan biosynthetic process"/>
    <property type="evidence" value="ECO:0007669"/>
    <property type="project" value="UniProtKB-UniRule"/>
</dbReference>
<keyword evidence="19" id="KW-1185">Reference proteome</keyword>
<proteinExistence type="inferred from homology"/>
<dbReference type="PIRSF" id="PIRSF039102">
    <property type="entry name" value="Ddl/VanB"/>
    <property type="match status" value="1"/>
</dbReference>
<dbReference type="GO" id="GO:0005524">
    <property type="term" value="F:ATP binding"/>
    <property type="evidence" value="ECO:0007669"/>
    <property type="project" value="UniProtKB-UniRule"/>
</dbReference>
<evidence type="ECO:0000256" key="9">
    <source>
        <dbReference type="ARBA" id="ARBA00022960"/>
    </source>
</evidence>
<comment type="catalytic activity">
    <reaction evidence="12 13">
        <text>2 D-alanine + ATP = D-alanyl-D-alanine + ADP + phosphate + H(+)</text>
        <dbReference type="Rhea" id="RHEA:11224"/>
        <dbReference type="ChEBI" id="CHEBI:15378"/>
        <dbReference type="ChEBI" id="CHEBI:30616"/>
        <dbReference type="ChEBI" id="CHEBI:43474"/>
        <dbReference type="ChEBI" id="CHEBI:57416"/>
        <dbReference type="ChEBI" id="CHEBI:57822"/>
        <dbReference type="ChEBI" id="CHEBI:456216"/>
        <dbReference type="EC" id="6.3.2.4"/>
    </reaction>
</comment>
<dbReference type="InterPro" id="IPR000291">
    <property type="entry name" value="D-Ala_lig_Van_CS"/>
</dbReference>
<dbReference type="HAMAP" id="MF_00047">
    <property type="entry name" value="Dala_Dala_lig"/>
    <property type="match status" value="1"/>
</dbReference>
<comment type="function">
    <text evidence="13">Cell wall formation.</text>
</comment>
<sequence length="303" mass="34287">MSKKIALLYGGYSREREISIKSGKAVEGALQRLGYTYKVFDPVEREKFLEEIVDYKPDLAFIALHGKGGEDGTIQSLLEFLGIPYTGSDPKTSMICMDKVLTKMYLEKFNINTPKWSFFLNIEDALSFYPEFPVVVKAPNEGSSIGVYIVNNQDEYKKAVEDVFKLDEKVLVEQFIKGRELTVGILDDEVFDIVEVVVEEGFYDYQNKYITGKTKYICPAQLPPEVYKTVQDIGYKTYKSLNCKGQARVDIILDYSLTPYVLEVNTVPGMTEFSLLPKAAAVKGISFDQLVDRIIKSGLKNDK</sequence>
<comment type="pathway">
    <text evidence="13">Cell wall biogenesis; peptidoglycan biosynthesis.</text>
</comment>
<dbReference type="RefSeq" id="WP_012674390.1">
    <property type="nucleotide sequence ID" value="NC_012438.1"/>
</dbReference>
<dbReference type="InterPro" id="IPR013815">
    <property type="entry name" value="ATP_grasp_subdomain_1"/>
</dbReference>
<dbReference type="Gene3D" id="3.30.470.20">
    <property type="entry name" value="ATP-grasp fold, B domain"/>
    <property type="match status" value="1"/>
</dbReference>
<evidence type="ECO:0000256" key="7">
    <source>
        <dbReference type="ARBA" id="ARBA00022741"/>
    </source>
</evidence>
<gene>
    <name evidence="13" type="primary">ddl</name>
    <name evidence="18" type="ordered locus">SULAZ_1192</name>
</gene>
<feature type="active site" evidence="14">
    <location>
        <position position="15"/>
    </location>
</feature>
<dbReference type="Gene3D" id="3.30.1490.20">
    <property type="entry name" value="ATP-grasp fold, A domain"/>
    <property type="match status" value="1"/>
</dbReference>
<dbReference type="PANTHER" id="PTHR23132:SF23">
    <property type="entry name" value="D-ALANINE--D-ALANINE LIGASE B"/>
    <property type="match status" value="1"/>
</dbReference>
<dbReference type="GO" id="GO:0005737">
    <property type="term" value="C:cytoplasm"/>
    <property type="evidence" value="ECO:0007669"/>
    <property type="project" value="UniProtKB-SubCell"/>
</dbReference>
<organism evidence="18 19">
    <name type="scientific">Sulfurihydrogenibium azorense (strain DSM 15241 / OCM 825 / Az-Fu1)</name>
    <dbReference type="NCBI Taxonomy" id="204536"/>
    <lineage>
        <taxon>Bacteria</taxon>
        <taxon>Pseudomonadati</taxon>
        <taxon>Aquificota</taxon>
        <taxon>Aquificia</taxon>
        <taxon>Aquificales</taxon>
        <taxon>Hydrogenothermaceae</taxon>
        <taxon>Sulfurihydrogenibium</taxon>
    </lineage>
</organism>
<dbReference type="SUPFAM" id="SSF56059">
    <property type="entry name" value="Glutathione synthetase ATP-binding domain-like"/>
    <property type="match status" value="1"/>
</dbReference>
<dbReference type="PROSITE" id="PS50975">
    <property type="entry name" value="ATP_GRASP"/>
    <property type="match status" value="1"/>
</dbReference>
<comment type="subcellular location">
    <subcellularLocation>
        <location evidence="2 13">Cytoplasm</location>
    </subcellularLocation>
</comment>
<name>C1DVM6_SULAA</name>
<evidence type="ECO:0000256" key="4">
    <source>
        <dbReference type="ARBA" id="ARBA00012216"/>
    </source>
</evidence>
<evidence type="ECO:0000256" key="15">
    <source>
        <dbReference type="PIRSR" id="PIRSR039102-3"/>
    </source>
</evidence>
<keyword evidence="7 16" id="KW-0547">Nucleotide-binding</keyword>
<comment type="cofactor">
    <cofactor evidence="1">
        <name>Mn(2+)</name>
        <dbReference type="ChEBI" id="CHEBI:29035"/>
    </cofactor>
</comment>
<dbReference type="AlphaFoldDB" id="C1DVM6"/>
<dbReference type="Pfam" id="PF07478">
    <property type="entry name" value="Dala_Dala_lig_C"/>
    <property type="match status" value="1"/>
</dbReference>
<dbReference type="NCBIfam" id="TIGR01205">
    <property type="entry name" value="D_ala_D_alaTIGR"/>
    <property type="match status" value="1"/>
</dbReference>
<dbReference type="HOGENOM" id="CLU_039268_1_1_0"/>
<feature type="domain" description="ATP-grasp" evidence="17">
    <location>
        <begin position="103"/>
        <end position="296"/>
    </location>
</feature>
<evidence type="ECO:0000256" key="16">
    <source>
        <dbReference type="PROSITE-ProRule" id="PRU00409"/>
    </source>
</evidence>
<dbReference type="OrthoDB" id="9813261at2"/>
<dbReference type="SMART" id="SM01209">
    <property type="entry name" value="GARS_A"/>
    <property type="match status" value="1"/>
</dbReference>
<dbReference type="GO" id="GO:0008360">
    <property type="term" value="P:regulation of cell shape"/>
    <property type="evidence" value="ECO:0007669"/>
    <property type="project" value="UniProtKB-KW"/>
</dbReference>
<dbReference type="PROSITE" id="PS00843">
    <property type="entry name" value="DALA_DALA_LIGASE_1"/>
    <property type="match status" value="1"/>
</dbReference>
<evidence type="ECO:0000256" key="10">
    <source>
        <dbReference type="ARBA" id="ARBA00022984"/>
    </source>
</evidence>
<keyword evidence="8 16" id="KW-0067">ATP-binding</keyword>
<evidence type="ECO:0000256" key="6">
    <source>
        <dbReference type="ARBA" id="ARBA00022598"/>
    </source>
</evidence>
<dbReference type="GO" id="GO:0008716">
    <property type="term" value="F:D-alanine-D-alanine ligase activity"/>
    <property type="evidence" value="ECO:0007669"/>
    <property type="project" value="UniProtKB-UniRule"/>
</dbReference>